<proteinExistence type="predicted"/>
<organism evidence="1 2">
    <name type="scientific">Bugula neritina</name>
    <name type="common">Brown bryozoan</name>
    <name type="synonym">Sertularia neritina</name>
    <dbReference type="NCBI Taxonomy" id="10212"/>
    <lineage>
        <taxon>Eukaryota</taxon>
        <taxon>Metazoa</taxon>
        <taxon>Spiralia</taxon>
        <taxon>Lophotrochozoa</taxon>
        <taxon>Bryozoa</taxon>
        <taxon>Gymnolaemata</taxon>
        <taxon>Cheilostomatida</taxon>
        <taxon>Flustrina</taxon>
        <taxon>Buguloidea</taxon>
        <taxon>Bugulidae</taxon>
        <taxon>Bugula</taxon>
    </lineage>
</organism>
<accession>A0A7J7J342</accession>
<sequence length="87" mass="10019">MHYVGLGLDVFSRCFRRVSDVFLFVYKRLQATEYQTTTRISQMSPWHQVSQFNMGYTRPHSGLLLEFSSEPSHAVCMDENVVIPSAS</sequence>
<dbReference type="AlphaFoldDB" id="A0A7J7J342"/>
<name>A0A7J7J342_BUGNE</name>
<dbReference type="EMBL" id="VXIV02003163">
    <property type="protein sequence ID" value="KAF6020535.1"/>
    <property type="molecule type" value="Genomic_DNA"/>
</dbReference>
<keyword evidence="2" id="KW-1185">Reference proteome</keyword>
<evidence type="ECO:0000313" key="1">
    <source>
        <dbReference type="EMBL" id="KAF6020535.1"/>
    </source>
</evidence>
<evidence type="ECO:0000313" key="2">
    <source>
        <dbReference type="Proteomes" id="UP000593567"/>
    </source>
</evidence>
<gene>
    <name evidence="1" type="ORF">EB796_021149</name>
</gene>
<dbReference type="Proteomes" id="UP000593567">
    <property type="component" value="Unassembled WGS sequence"/>
</dbReference>
<reference evidence="1" key="1">
    <citation type="submission" date="2020-06" db="EMBL/GenBank/DDBJ databases">
        <title>Draft genome of Bugula neritina, a colonial animal packing powerful symbionts and potential medicines.</title>
        <authorList>
            <person name="Rayko M."/>
        </authorList>
    </citation>
    <scope>NUCLEOTIDE SEQUENCE [LARGE SCALE GENOMIC DNA]</scope>
    <source>
        <strain evidence="1">Kwan_BN1</strain>
    </source>
</reference>
<protein>
    <submittedName>
        <fullName evidence="1">Uncharacterized protein</fullName>
    </submittedName>
</protein>
<comment type="caution">
    <text evidence="1">The sequence shown here is derived from an EMBL/GenBank/DDBJ whole genome shotgun (WGS) entry which is preliminary data.</text>
</comment>